<evidence type="ECO:0008006" key="3">
    <source>
        <dbReference type="Google" id="ProtNLM"/>
    </source>
</evidence>
<dbReference type="RefSeq" id="WP_141411859.1">
    <property type="nucleotide sequence ID" value="NZ_AP019735.1"/>
</dbReference>
<dbReference type="AlphaFoldDB" id="A0A4Y1WQL5"/>
<keyword evidence="2" id="KW-1185">Reference proteome</keyword>
<evidence type="ECO:0000313" key="2">
    <source>
        <dbReference type="Proteomes" id="UP000318946"/>
    </source>
</evidence>
<dbReference type="EMBL" id="AP019735">
    <property type="protein sequence ID" value="BBL02814.1"/>
    <property type="molecule type" value="Genomic_DNA"/>
</dbReference>
<dbReference type="OrthoDB" id="1001890at2"/>
<dbReference type="Proteomes" id="UP000318946">
    <property type="component" value="Chromosome"/>
</dbReference>
<reference evidence="2" key="1">
    <citation type="submission" date="2019-06" db="EMBL/GenBank/DDBJ databases">
        <title>Alistipes onderdonkii subsp. vulgaris subsp. nov., Alistipes dispar sp. nov. and Alistipes communis sp. nov., isolated from human faeces, and creation of Alistipes onderdonkii subsp. onderdonkii subsp. nov.</title>
        <authorList>
            <person name="Sakamoto M."/>
            <person name="Ikeyama N."/>
            <person name="Ogata Y."/>
            <person name="Suda W."/>
            <person name="Iino T."/>
            <person name="Hattori M."/>
            <person name="Ohkuma M."/>
        </authorList>
    </citation>
    <scope>NUCLEOTIDE SEQUENCE [LARGE SCALE GENOMIC DNA]</scope>
    <source>
        <strain evidence="2">5CBH24</strain>
    </source>
</reference>
<sequence>MKTFLHSFFVFALLFAAGCDDRSAPEDRSVSYLLQDYTLGDTWQWGDTPYGELRIVRSQEELAHCITPNETLPADIDFSKYSLLLLKGLTANLYHGIHKSLYSEGETLCFNIDIYYGEIVFPTGDYFRIACLATPPIPDGTEVQIKYNEIYDLPD</sequence>
<protein>
    <recommendedName>
        <fullName evidence="3">Lipoprotein</fullName>
    </recommendedName>
</protein>
<dbReference type="KEGG" id="acou:A5CBH24_01270"/>
<name>A0A4Y1WQL5_9BACT</name>
<dbReference type="GeneID" id="78340848"/>
<organism evidence="1 2">
    <name type="scientific">Alistipes communis</name>
    <dbReference type="NCBI Taxonomy" id="2585118"/>
    <lineage>
        <taxon>Bacteria</taxon>
        <taxon>Pseudomonadati</taxon>
        <taxon>Bacteroidota</taxon>
        <taxon>Bacteroidia</taxon>
        <taxon>Bacteroidales</taxon>
        <taxon>Rikenellaceae</taxon>
        <taxon>Alistipes</taxon>
    </lineage>
</organism>
<dbReference type="PROSITE" id="PS51257">
    <property type="entry name" value="PROKAR_LIPOPROTEIN"/>
    <property type="match status" value="1"/>
</dbReference>
<evidence type="ECO:0000313" key="1">
    <source>
        <dbReference type="EMBL" id="BBL02814.1"/>
    </source>
</evidence>
<gene>
    <name evidence="1" type="ORF">A5CBH24_01270</name>
</gene>
<proteinExistence type="predicted"/>
<accession>A0A4Y1WQL5</accession>